<feature type="region of interest" description="Disordered" evidence="8">
    <location>
        <begin position="396"/>
        <end position="458"/>
    </location>
</feature>
<dbReference type="InterPro" id="IPR036396">
    <property type="entry name" value="Cyt_P450_sf"/>
</dbReference>
<evidence type="ECO:0000256" key="4">
    <source>
        <dbReference type="ARBA" id="ARBA00023002"/>
    </source>
</evidence>
<keyword evidence="6 7" id="KW-0503">Monooxygenase</keyword>
<name>A0A7U5RUC0_MYCIT</name>
<accession>A0A7U5RUC0</accession>
<protein>
    <submittedName>
        <fullName evidence="9">Cytochrome P450 superfamily protein</fullName>
    </submittedName>
</protein>
<keyword evidence="3 7" id="KW-0479">Metal-binding</keyword>
<dbReference type="PANTHER" id="PTHR46696">
    <property type="entry name" value="P450, PUTATIVE (EUROFUNG)-RELATED"/>
    <property type="match status" value="1"/>
</dbReference>
<evidence type="ECO:0000313" key="10">
    <source>
        <dbReference type="Proteomes" id="UP000198286"/>
    </source>
</evidence>
<sequence>MSTEDTLTGITPTKAGKTHRYHFDRHTPEYRERFTAITEEMHAKCPVAWTDTYDGHWVAAGSREVFELARCPHVSNDHDVTGEGTGYKGITIPTIPQGTGVRGGMLEMDEPEHSAYRSILNPYLSPAAIKRWKPFVDEIVRASIDEKIETGRIDFVDDLANVVPAVLTLALMGVPLKKWQLYCEPAHANVYTPADSPDAPRVLEQTMAMGADLFNHLLEIRENPRPGIVDALARLRIDGEPAPDAELLGMLGLIIGGGFDTTTALTAHALEWLGENPEQRELLRRESETLLASATEEFLRFFTPAPGDGRTIAADLEIAGTQFKEGDRLWLSWAMANRDPAVFPDPNRLDLARKNNRHFSFGLGIHRCIGSNVARVVFKSMLTAVLDRTRLPLRPRRHRALSDHRRDPGHAAPSGDLHPRQAAWTRHRRDAGEAAAGVRRTGDRAADHRVHRGRRNQLDGQVAAQLGDVAGRFDVVLRDGDLALLVDHERRADDARDGLAVHLLLAVGAIGRQHFAIGIGQQRERQPLRVTEFGELLRPVGGDADDVEAGAVELGQAVPKVARLLGAPGSRRGRIEVDDDPAPLVVGQRHLVAVGVGQVERGRFVAGCKPRGLGQGGALSVHRSVGVTAS</sequence>
<dbReference type="EMBL" id="CP015267">
    <property type="protein sequence ID" value="ASL14248.1"/>
    <property type="molecule type" value="Genomic_DNA"/>
</dbReference>
<evidence type="ECO:0000256" key="3">
    <source>
        <dbReference type="ARBA" id="ARBA00022723"/>
    </source>
</evidence>
<evidence type="ECO:0000256" key="2">
    <source>
        <dbReference type="ARBA" id="ARBA00022617"/>
    </source>
</evidence>
<evidence type="ECO:0000256" key="6">
    <source>
        <dbReference type="ARBA" id="ARBA00023033"/>
    </source>
</evidence>
<evidence type="ECO:0000313" key="9">
    <source>
        <dbReference type="EMBL" id="ASL14248.1"/>
    </source>
</evidence>
<comment type="similarity">
    <text evidence="1 7">Belongs to the cytochrome P450 family.</text>
</comment>
<dbReference type="GO" id="GO:0020037">
    <property type="term" value="F:heme binding"/>
    <property type="evidence" value="ECO:0007669"/>
    <property type="project" value="InterPro"/>
</dbReference>
<evidence type="ECO:0000256" key="1">
    <source>
        <dbReference type="ARBA" id="ARBA00010617"/>
    </source>
</evidence>
<feature type="compositionally biased region" description="Basic and acidic residues" evidence="8">
    <location>
        <begin position="400"/>
        <end position="409"/>
    </location>
</feature>
<dbReference type="PANTHER" id="PTHR46696:SF6">
    <property type="entry name" value="P450, PUTATIVE (EUROFUNG)-RELATED"/>
    <property type="match status" value="1"/>
</dbReference>
<organism evidence="9 10">
    <name type="scientific">Mycobacterium intracellulare subsp. chimaera</name>
    <dbReference type="NCBI Taxonomy" id="222805"/>
    <lineage>
        <taxon>Bacteria</taxon>
        <taxon>Bacillati</taxon>
        <taxon>Actinomycetota</taxon>
        <taxon>Actinomycetes</taxon>
        <taxon>Mycobacteriales</taxon>
        <taxon>Mycobacteriaceae</taxon>
        <taxon>Mycobacterium</taxon>
        <taxon>Mycobacterium avium complex (MAC)</taxon>
    </lineage>
</organism>
<keyword evidence="2 7" id="KW-0349">Heme</keyword>
<dbReference type="InterPro" id="IPR001128">
    <property type="entry name" value="Cyt_P450"/>
</dbReference>
<dbReference type="AlphaFoldDB" id="A0A7U5RUC0"/>
<evidence type="ECO:0000256" key="5">
    <source>
        <dbReference type="ARBA" id="ARBA00023004"/>
    </source>
</evidence>
<dbReference type="GO" id="GO:0005506">
    <property type="term" value="F:iron ion binding"/>
    <property type="evidence" value="ECO:0007669"/>
    <property type="project" value="InterPro"/>
</dbReference>
<dbReference type="InterPro" id="IPR017972">
    <property type="entry name" value="Cyt_P450_CS"/>
</dbReference>
<dbReference type="GO" id="GO:0004497">
    <property type="term" value="F:monooxygenase activity"/>
    <property type="evidence" value="ECO:0007669"/>
    <property type="project" value="UniProtKB-KW"/>
</dbReference>
<dbReference type="InterPro" id="IPR002397">
    <property type="entry name" value="Cyt_P450_B"/>
</dbReference>
<dbReference type="Gene3D" id="1.10.630.10">
    <property type="entry name" value="Cytochrome P450"/>
    <property type="match status" value="1"/>
</dbReference>
<evidence type="ECO:0000256" key="8">
    <source>
        <dbReference type="SAM" id="MobiDB-lite"/>
    </source>
</evidence>
<dbReference type="PRINTS" id="PR00359">
    <property type="entry name" value="BP450"/>
</dbReference>
<proteinExistence type="inferred from homology"/>
<dbReference type="Proteomes" id="UP000198286">
    <property type="component" value="Chromosome"/>
</dbReference>
<reference evidence="9 10" key="1">
    <citation type="journal article" date="2017" name="Lancet Infect. Dis.">
        <title>Global outbreak of severe Mycobacterium chimaera disease after cardiac surgery: a molecular epidemiological study.</title>
        <authorList>
            <person name="van Ingen J."/>
            <person name="Kohl T."/>
            <person name="Kranzer K."/>
            <person name="Hasse B."/>
            <person name="Keller P."/>
            <person name="Szafranska A."/>
            <person name="Hillemann D."/>
            <person name="Chand M."/>
            <person name="Schreiber P."/>
            <person name="Sommerstein R."/>
            <person name="Berger C."/>
            <person name="Genoni M."/>
            <person name="Ruegg C."/>
            <person name="Troillet N."/>
            <person name="Widmer A.F."/>
            <person name="Becker S.L."/>
            <person name="Herrmann M."/>
            <person name="Eckmanns T."/>
            <person name="Haller S."/>
            <person name="Hoeller C."/>
            <person name="Debast S.B."/>
            <person name="Wolfhagen M.J."/>
            <person name="Hopman J."/>
            <person name="Kluytmans J."/>
            <person name="Langelaar M."/>
            <person name="Notermans D.W."/>
            <person name="ten Oever J."/>
            <person name="van den Barselaar P."/>
            <person name="Vonk A.B.A."/>
            <person name="Vos M.C."/>
            <person name="Ahmed N."/>
            <person name="Brown T."/>
            <person name="Crook D."/>
            <person name="Lamagni T."/>
            <person name="Phin N."/>
            <person name="Smith E.G."/>
            <person name="Zambon M."/>
            <person name="Serr A."/>
            <person name="Goetting T."/>
            <person name="Ebner W."/>
            <person name="Thuermer A."/>
            <person name="Utpatel C."/>
            <person name="Sproer C."/>
            <person name="Bunk B."/>
            <person name="Nubel U."/>
            <person name="Bloemberg G."/>
            <person name="Bottger E."/>
            <person name="Niemann S."/>
            <person name="Wagner D."/>
            <person name="Sax H."/>
        </authorList>
    </citation>
    <scope>NUCLEOTIDE SEQUENCE [LARGE SCALE GENOMIC DNA]</scope>
    <source>
        <strain evidence="9 10">ZUERICH-2</strain>
    </source>
</reference>
<evidence type="ECO:0000256" key="7">
    <source>
        <dbReference type="RuleBase" id="RU000461"/>
    </source>
</evidence>
<keyword evidence="5 7" id="KW-0408">Iron</keyword>
<dbReference type="SUPFAM" id="SSF48264">
    <property type="entry name" value="Cytochrome P450"/>
    <property type="match status" value="1"/>
</dbReference>
<gene>
    <name evidence="9" type="ORF">MYCOZU2_01822</name>
</gene>
<dbReference type="Pfam" id="PF00067">
    <property type="entry name" value="p450"/>
    <property type="match status" value="1"/>
</dbReference>
<dbReference type="PROSITE" id="PS00086">
    <property type="entry name" value="CYTOCHROME_P450"/>
    <property type="match status" value="1"/>
</dbReference>
<dbReference type="GO" id="GO:0016705">
    <property type="term" value="F:oxidoreductase activity, acting on paired donors, with incorporation or reduction of molecular oxygen"/>
    <property type="evidence" value="ECO:0007669"/>
    <property type="project" value="InterPro"/>
</dbReference>
<keyword evidence="4 7" id="KW-0560">Oxidoreductase</keyword>